<dbReference type="VEuPathDB" id="FungiDB:RhiirFUN_015546"/>
<protein>
    <submittedName>
        <fullName evidence="1">Uncharacterized protein</fullName>
    </submittedName>
</protein>
<organism evidence="1 2">
    <name type="scientific">Rhizophagus irregularis</name>
    <dbReference type="NCBI Taxonomy" id="588596"/>
    <lineage>
        <taxon>Eukaryota</taxon>
        <taxon>Fungi</taxon>
        <taxon>Fungi incertae sedis</taxon>
        <taxon>Mucoromycota</taxon>
        <taxon>Glomeromycotina</taxon>
        <taxon>Glomeromycetes</taxon>
        <taxon>Glomerales</taxon>
        <taxon>Glomeraceae</taxon>
        <taxon>Rhizophagus</taxon>
    </lineage>
</organism>
<reference evidence="1" key="1">
    <citation type="submission" date="2020-05" db="EMBL/GenBank/DDBJ databases">
        <authorList>
            <person name="Rincon C."/>
            <person name="Sanders R I."/>
            <person name="Robbins C."/>
            <person name="Chaturvedi A."/>
        </authorList>
    </citation>
    <scope>NUCLEOTIDE SEQUENCE</scope>
    <source>
        <strain evidence="1">CHB12</strain>
    </source>
</reference>
<dbReference type="AlphaFoldDB" id="A0A916DXH0"/>
<gene>
    <name evidence="1" type="ORF">CHRIB12_LOCUS9</name>
</gene>
<dbReference type="Proteomes" id="UP000684084">
    <property type="component" value="Unassembled WGS sequence"/>
</dbReference>
<comment type="caution">
    <text evidence="1">The sequence shown here is derived from an EMBL/GenBank/DDBJ whole genome shotgun (WGS) entry which is preliminary data.</text>
</comment>
<dbReference type="EMBL" id="CAGKOT010000001">
    <property type="protein sequence ID" value="CAB5290215.1"/>
    <property type="molecule type" value="Genomic_DNA"/>
</dbReference>
<accession>A0A916DXH0</accession>
<proteinExistence type="predicted"/>
<evidence type="ECO:0000313" key="2">
    <source>
        <dbReference type="Proteomes" id="UP000684084"/>
    </source>
</evidence>
<sequence>MVIKLIFEMESVKDLDLSKTTNMAETSYSILANGPGTGKSRFLQDLPTLIKNKAQNYIDDDELLEMLNNKMLSINITFNTNTGASEDDVSAGPASVALRILYEHFISSWTIL</sequence>
<evidence type="ECO:0000313" key="1">
    <source>
        <dbReference type="EMBL" id="CAB5290215.1"/>
    </source>
</evidence>
<name>A0A916DXH0_9GLOM</name>
<dbReference type="OrthoDB" id="2306579at2759"/>